<accession>A0A699QX87</accession>
<name>A0A699QX87_TANCI</name>
<sequence>RQLQNVNFPLLLELRSNKDASVEAIMEVLHLEDPVAEKLRLNELQPNVDQLLVPIYSSPDRVIVGTTNLSLALDASSSRVRMIRENIVTHISVLRDVFVSLAEPFPTVALTGMEVSSDVVPATADTTMALSTTLAFASTITHISVDEYEVMGTNDQAGACGDAEPFLNVNDVELNIL</sequence>
<dbReference type="AlphaFoldDB" id="A0A699QX87"/>
<gene>
    <name evidence="1" type="ORF">Tci_850523</name>
</gene>
<comment type="caution">
    <text evidence="1">The sequence shown here is derived from an EMBL/GenBank/DDBJ whole genome shotgun (WGS) entry which is preliminary data.</text>
</comment>
<organism evidence="1">
    <name type="scientific">Tanacetum cinerariifolium</name>
    <name type="common">Dalmatian daisy</name>
    <name type="synonym">Chrysanthemum cinerariifolium</name>
    <dbReference type="NCBI Taxonomy" id="118510"/>
    <lineage>
        <taxon>Eukaryota</taxon>
        <taxon>Viridiplantae</taxon>
        <taxon>Streptophyta</taxon>
        <taxon>Embryophyta</taxon>
        <taxon>Tracheophyta</taxon>
        <taxon>Spermatophyta</taxon>
        <taxon>Magnoliopsida</taxon>
        <taxon>eudicotyledons</taxon>
        <taxon>Gunneridae</taxon>
        <taxon>Pentapetalae</taxon>
        <taxon>asterids</taxon>
        <taxon>campanulids</taxon>
        <taxon>Asterales</taxon>
        <taxon>Asteraceae</taxon>
        <taxon>Asteroideae</taxon>
        <taxon>Anthemideae</taxon>
        <taxon>Anthemidinae</taxon>
        <taxon>Tanacetum</taxon>
    </lineage>
</organism>
<dbReference type="EMBL" id="BKCJ011066247">
    <property type="protein sequence ID" value="GFC78553.1"/>
    <property type="molecule type" value="Genomic_DNA"/>
</dbReference>
<reference evidence="1" key="1">
    <citation type="journal article" date="2019" name="Sci. Rep.">
        <title>Draft genome of Tanacetum cinerariifolium, the natural source of mosquito coil.</title>
        <authorList>
            <person name="Yamashiro T."/>
            <person name="Shiraishi A."/>
            <person name="Satake H."/>
            <person name="Nakayama K."/>
        </authorList>
    </citation>
    <scope>NUCLEOTIDE SEQUENCE</scope>
</reference>
<protein>
    <submittedName>
        <fullName evidence="1">Uncharacterized protein</fullName>
    </submittedName>
</protein>
<proteinExistence type="predicted"/>
<feature type="non-terminal residue" evidence="1">
    <location>
        <position position="1"/>
    </location>
</feature>
<evidence type="ECO:0000313" key="1">
    <source>
        <dbReference type="EMBL" id="GFC78553.1"/>
    </source>
</evidence>